<organism evidence="4 5">
    <name type="scientific">Nephila pilipes</name>
    <name type="common">Giant wood spider</name>
    <name type="synonym">Nephila maculata</name>
    <dbReference type="NCBI Taxonomy" id="299642"/>
    <lineage>
        <taxon>Eukaryota</taxon>
        <taxon>Metazoa</taxon>
        <taxon>Ecdysozoa</taxon>
        <taxon>Arthropoda</taxon>
        <taxon>Chelicerata</taxon>
        <taxon>Arachnida</taxon>
        <taxon>Araneae</taxon>
        <taxon>Araneomorphae</taxon>
        <taxon>Entelegynae</taxon>
        <taxon>Araneoidea</taxon>
        <taxon>Nephilidae</taxon>
        <taxon>Nephila</taxon>
    </lineage>
</organism>
<dbReference type="InterPro" id="IPR036291">
    <property type="entry name" value="NAD(P)-bd_dom_sf"/>
</dbReference>
<evidence type="ECO:0008006" key="6">
    <source>
        <dbReference type="Google" id="ProtNLM"/>
    </source>
</evidence>
<evidence type="ECO:0000313" key="5">
    <source>
        <dbReference type="Proteomes" id="UP000887013"/>
    </source>
</evidence>
<dbReference type="PANTHER" id="PTHR24322:SF736">
    <property type="entry name" value="RETINOL DEHYDROGENASE 10"/>
    <property type="match status" value="1"/>
</dbReference>
<evidence type="ECO:0000256" key="1">
    <source>
        <dbReference type="ARBA" id="ARBA00006484"/>
    </source>
</evidence>
<keyword evidence="3" id="KW-0812">Transmembrane</keyword>
<keyword evidence="5" id="KW-1185">Reference proteome</keyword>
<comment type="caution">
    <text evidence="4">The sequence shown here is derived from an EMBL/GenBank/DDBJ whole genome shotgun (WGS) entry which is preliminary data.</text>
</comment>
<dbReference type="InterPro" id="IPR002347">
    <property type="entry name" value="SDR_fam"/>
</dbReference>
<comment type="similarity">
    <text evidence="1">Belongs to the short-chain dehydrogenases/reductases (SDR) family.</text>
</comment>
<evidence type="ECO:0000256" key="2">
    <source>
        <dbReference type="ARBA" id="ARBA00023002"/>
    </source>
</evidence>
<dbReference type="EMBL" id="BMAW01009222">
    <property type="protein sequence ID" value="GFT12708.1"/>
    <property type="molecule type" value="Genomic_DNA"/>
</dbReference>
<dbReference type="PRINTS" id="PR00081">
    <property type="entry name" value="GDHRDH"/>
</dbReference>
<keyword evidence="3" id="KW-1133">Transmembrane helix</keyword>
<dbReference type="GO" id="GO:0016616">
    <property type="term" value="F:oxidoreductase activity, acting on the CH-OH group of donors, NAD or NADP as acceptor"/>
    <property type="evidence" value="ECO:0007669"/>
    <property type="project" value="TreeGrafter"/>
</dbReference>
<protein>
    <recommendedName>
        <fullName evidence="6">Short-chain dehydrogenase</fullName>
    </recommendedName>
</protein>
<dbReference type="PANTHER" id="PTHR24322">
    <property type="entry name" value="PKSB"/>
    <property type="match status" value="1"/>
</dbReference>
<dbReference type="AlphaFoldDB" id="A0A8X6NGU5"/>
<name>A0A8X6NGU5_NEPPI</name>
<keyword evidence="3" id="KW-0472">Membrane</keyword>
<gene>
    <name evidence="4" type="primary">SDR16C6</name>
    <name evidence="4" type="ORF">NPIL_598431</name>
</gene>
<dbReference type="Pfam" id="PF00106">
    <property type="entry name" value="adh_short"/>
    <property type="match status" value="1"/>
</dbReference>
<sequence>MKPILPKEFDVFLAVMSALHLVVIGYILNALRYLIPGRCQRKKTKDISGQIVVITGAGSGIGRLLAIEFSKLSAVVVLLDINRTGLNETRNLMSTDSKVFLYECDVSNRHKVYEVAELIKAEVGKVDILVNNAGIVNGKKFLDLSDEMIEKIMAINSLAHFWVLYMSILAQCCSFPSSSI</sequence>
<proteinExistence type="inferred from homology"/>
<dbReference type="SUPFAM" id="SSF51735">
    <property type="entry name" value="NAD(P)-binding Rossmann-fold domains"/>
    <property type="match status" value="1"/>
</dbReference>
<dbReference type="Proteomes" id="UP000887013">
    <property type="component" value="Unassembled WGS sequence"/>
</dbReference>
<keyword evidence="2" id="KW-0560">Oxidoreductase</keyword>
<evidence type="ECO:0000313" key="4">
    <source>
        <dbReference type="EMBL" id="GFT12708.1"/>
    </source>
</evidence>
<reference evidence="4" key="1">
    <citation type="submission" date="2020-08" db="EMBL/GenBank/DDBJ databases">
        <title>Multicomponent nature underlies the extraordinary mechanical properties of spider dragline silk.</title>
        <authorList>
            <person name="Kono N."/>
            <person name="Nakamura H."/>
            <person name="Mori M."/>
            <person name="Yoshida Y."/>
            <person name="Ohtoshi R."/>
            <person name="Malay A.D."/>
            <person name="Moran D.A.P."/>
            <person name="Tomita M."/>
            <person name="Numata K."/>
            <person name="Arakawa K."/>
        </authorList>
    </citation>
    <scope>NUCLEOTIDE SEQUENCE</scope>
</reference>
<feature type="transmembrane region" description="Helical" evidence="3">
    <location>
        <begin position="12"/>
        <end position="35"/>
    </location>
</feature>
<dbReference type="OrthoDB" id="10253736at2759"/>
<evidence type="ECO:0000256" key="3">
    <source>
        <dbReference type="SAM" id="Phobius"/>
    </source>
</evidence>
<accession>A0A8X6NGU5</accession>
<dbReference type="GO" id="GO:0005811">
    <property type="term" value="C:lipid droplet"/>
    <property type="evidence" value="ECO:0007669"/>
    <property type="project" value="TreeGrafter"/>
</dbReference>
<dbReference type="Gene3D" id="3.40.50.720">
    <property type="entry name" value="NAD(P)-binding Rossmann-like Domain"/>
    <property type="match status" value="1"/>
</dbReference>